<feature type="transmembrane region" description="Helical" evidence="1">
    <location>
        <begin position="62"/>
        <end position="79"/>
    </location>
</feature>
<sequence length="125" mass="14771">MSLMYYLGMYCNTRGNICRQYIGNIVHESHVFQSGFNFLGECFRLAVIFLVVEIFYLRLLSAARTFICLNLLIIISIIFHEKLSTLTKRGSAPGIYCVNRRVFYIYKEMDWKFKKLITRFLSNQI</sequence>
<evidence type="ECO:0000313" key="2">
    <source>
        <dbReference type="EMBL" id="CAG6619979.1"/>
    </source>
</evidence>
<keyword evidence="1" id="KW-1133">Transmembrane helix</keyword>
<dbReference type="AlphaFoldDB" id="A0A8D8M0I3"/>
<evidence type="ECO:0000256" key="1">
    <source>
        <dbReference type="SAM" id="Phobius"/>
    </source>
</evidence>
<reference evidence="2" key="1">
    <citation type="submission" date="2021-05" db="EMBL/GenBank/DDBJ databases">
        <authorList>
            <person name="Alioto T."/>
            <person name="Alioto T."/>
            <person name="Gomez Garrido J."/>
        </authorList>
    </citation>
    <scope>NUCLEOTIDE SEQUENCE</scope>
</reference>
<dbReference type="EMBL" id="HBUF01046660">
    <property type="protein sequence ID" value="CAG6619979.1"/>
    <property type="molecule type" value="Transcribed_RNA"/>
</dbReference>
<organism evidence="2">
    <name type="scientific">Cacopsylla melanoneura</name>
    <dbReference type="NCBI Taxonomy" id="428564"/>
    <lineage>
        <taxon>Eukaryota</taxon>
        <taxon>Metazoa</taxon>
        <taxon>Ecdysozoa</taxon>
        <taxon>Arthropoda</taxon>
        <taxon>Hexapoda</taxon>
        <taxon>Insecta</taxon>
        <taxon>Pterygota</taxon>
        <taxon>Neoptera</taxon>
        <taxon>Paraneoptera</taxon>
        <taxon>Hemiptera</taxon>
        <taxon>Sternorrhyncha</taxon>
        <taxon>Psylloidea</taxon>
        <taxon>Psyllidae</taxon>
        <taxon>Psyllinae</taxon>
        <taxon>Cacopsylla</taxon>
    </lineage>
</organism>
<name>A0A8D8M0I3_9HEMI</name>
<keyword evidence="1" id="KW-0812">Transmembrane</keyword>
<keyword evidence="1" id="KW-0472">Membrane</keyword>
<protein>
    <submittedName>
        <fullName evidence="2">Uncharacterized protein</fullName>
    </submittedName>
</protein>
<proteinExistence type="predicted"/>
<feature type="transmembrane region" description="Helical" evidence="1">
    <location>
        <begin position="38"/>
        <end position="56"/>
    </location>
</feature>
<accession>A0A8D8M0I3</accession>